<organism evidence="1 2">
    <name type="scientific">Streptomyces cadmiisoli</name>
    <dbReference type="NCBI Taxonomy" id="2184053"/>
    <lineage>
        <taxon>Bacteria</taxon>
        <taxon>Bacillati</taxon>
        <taxon>Actinomycetota</taxon>
        <taxon>Actinomycetes</taxon>
        <taxon>Kitasatosporales</taxon>
        <taxon>Streptomycetaceae</taxon>
        <taxon>Streptomyces</taxon>
        <taxon>Streptomyces aurantiacus group</taxon>
    </lineage>
</organism>
<geneLocation type="plasmid" evidence="1 2">
    <name>unnamed1</name>
</geneLocation>
<sequence length="214" mass="22362">MTIVVGTVRYEPAGKNPRMAIEQLVAALRAAGLGSGAFGRHLSRQILAPTDHLYASYQELVASLTDMQVNGAARQQGGDNTEESAAQHVGAWTGRGNAWPTWAQADTQLAPGGQDPTLYAQGSGPTKQGAPVKVDIWSEHLVGIVGGAAKNDNVEKFINACKTLRKVADSHGKQAVVFAAFGTSQPIVDCAVVAVGAPHTYVQDAPGGPWRPKG</sequence>
<reference evidence="2" key="1">
    <citation type="submission" date="2018-06" db="EMBL/GenBank/DDBJ databases">
        <authorList>
            <person name="Li K."/>
        </authorList>
    </citation>
    <scope>NUCLEOTIDE SEQUENCE [LARGE SCALE GENOMIC DNA]</scope>
    <source>
        <strain evidence="2">ZFG47</strain>
        <plasmid evidence="2">unnamed1</plasmid>
    </source>
</reference>
<dbReference type="RefSeq" id="WP_112443164.1">
    <property type="nucleotide sequence ID" value="NZ_CP030074.1"/>
</dbReference>
<evidence type="ECO:0000313" key="2">
    <source>
        <dbReference type="Proteomes" id="UP000249616"/>
    </source>
</evidence>
<protein>
    <submittedName>
        <fullName evidence="1">Uncharacterized protein</fullName>
    </submittedName>
</protein>
<evidence type="ECO:0000313" key="1">
    <source>
        <dbReference type="EMBL" id="AWW43343.1"/>
    </source>
</evidence>
<accession>A0A2Z4JFA5</accession>
<dbReference type="KEGG" id="scad:DN051_43010"/>
<keyword evidence="1" id="KW-0614">Plasmid</keyword>
<proteinExistence type="predicted"/>
<dbReference type="AlphaFoldDB" id="A0A2Z4JFA5"/>
<keyword evidence="2" id="KW-1185">Reference proteome</keyword>
<dbReference type="EMBL" id="CP030074">
    <property type="protein sequence ID" value="AWW43343.1"/>
    <property type="molecule type" value="Genomic_DNA"/>
</dbReference>
<dbReference type="Proteomes" id="UP000249616">
    <property type="component" value="Plasmid unnamed1"/>
</dbReference>
<gene>
    <name evidence="1" type="ORF">DN051_43010</name>
</gene>
<name>A0A2Z4JFA5_9ACTN</name>